<comment type="caution">
    <text evidence="10">The sequence shown here is derived from an EMBL/GenBank/DDBJ whole genome shotgun (WGS) entry which is preliminary data.</text>
</comment>
<proteinExistence type="inferred from homology"/>
<evidence type="ECO:0000313" key="10">
    <source>
        <dbReference type="EMBL" id="KAB1883625.1"/>
    </source>
</evidence>
<feature type="transmembrane region" description="Helical" evidence="7">
    <location>
        <begin position="271"/>
        <end position="298"/>
    </location>
</feature>
<sequence>MTRHPVRRRLLNEAMAGVVQRSSRSGMTIVGIAIGVASFVAVLGVTASANGQISDEFLRVEATQITVTPRTGGTGTEPLFATDADRRVGQIDGVTATGRWWNVPGVTISVNPPSIDPGSSQPSLLAATPGYFDLVGAEVSSGRTFDEFHEDQPVAVIGDKLAGDLRISDIADQPVIVLNDLRVTVIGVIDDTTGSSAALTSVIIPDGFARTHFTAPGQRETMVVATEVGASEVVADQLAVALNPAELTAFQIVPPPKPTVVKDRVNTSTQALFFALAGICVLVSGVGIANVSLLGVIARTREIALRRSLGALPRHIAMQFLGESVVRGLLGGLVGTALAMAAVTAIAVSQQWTAVIEPWSLIMGPVMGVAIGSIAGLYPAIRATRIEPVEAFRR</sequence>
<feature type="domain" description="MacB-like periplasmic core" evidence="9">
    <location>
        <begin position="25"/>
        <end position="238"/>
    </location>
</feature>
<accession>A0AAD3X178</accession>
<feature type="domain" description="ABC3 transporter permease C-terminal" evidence="8">
    <location>
        <begin position="275"/>
        <end position="388"/>
    </location>
</feature>
<evidence type="ECO:0000256" key="4">
    <source>
        <dbReference type="ARBA" id="ARBA00022989"/>
    </source>
</evidence>
<name>A0AAD3X178_MICMQ</name>
<evidence type="ECO:0000256" key="3">
    <source>
        <dbReference type="ARBA" id="ARBA00022692"/>
    </source>
</evidence>
<feature type="transmembrane region" description="Helical" evidence="7">
    <location>
        <begin position="359"/>
        <end position="378"/>
    </location>
</feature>
<keyword evidence="2" id="KW-1003">Cell membrane</keyword>
<dbReference type="InterPro" id="IPR025857">
    <property type="entry name" value="MacB_PCD"/>
</dbReference>
<dbReference type="InterPro" id="IPR003838">
    <property type="entry name" value="ABC3_permease_C"/>
</dbReference>
<keyword evidence="5 7" id="KW-0472">Membrane</keyword>
<evidence type="ECO:0000256" key="6">
    <source>
        <dbReference type="ARBA" id="ARBA00038076"/>
    </source>
</evidence>
<keyword evidence="3 7" id="KW-0812">Transmembrane</keyword>
<dbReference type="PANTHER" id="PTHR30572:SF4">
    <property type="entry name" value="ABC TRANSPORTER PERMEASE YTRF"/>
    <property type="match status" value="1"/>
</dbReference>
<dbReference type="Pfam" id="PF02687">
    <property type="entry name" value="FtsX"/>
    <property type="match status" value="1"/>
</dbReference>
<feature type="transmembrane region" description="Helical" evidence="7">
    <location>
        <begin position="29"/>
        <end position="49"/>
    </location>
</feature>
<dbReference type="InterPro" id="IPR050250">
    <property type="entry name" value="Macrolide_Exporter_MacB"/>
</dbReference>
<evidence type="ECO:0000256" key="5">
    <source>
        <dbReference type="ARBA" id="ARBA00023136"/>
    </source>
</evidence>
<dbReference type="RefSeq" id="WP_055870142.1">
    <property type="nucleotide sequence ID" value="NZ_CP130429.1"/>
</dbReference>
<organism evidence="10 11">
    <name type="scientific">Microbacterium maritypicum</name>
    <name type="common">Microbacterium liquefaciens</name>
    <dbReference type="NCBI Taxonomy" id="33918"/>
    <lineage>
        <taxon>Bacteria</taxon>
        <taxon>Bacillati</taxon>
        <taxon>Actinomycetota</taxon>
        <taxon>Actinomycetes</taxon>
        <taxon>Micrococcales</taxon>
        <taxon>Microbacteriaceae</taxon>
        <taxon>Microbacterium</taxon>
    </lineage>
</organism>
<evidence type="ECO:0000256" key="7">
    <source>
        <dbReference type="SAM" id="Phobius"/>
    </source>
</evidence>
<reference evidence="10 11" key="1">
    <citation type="submission" date="2019-09" db="EMBL/GenBank/DDBJ databases">
        <title>Whole genome sequencing of Microbacterium maritypicum.</title>
        <authorList>
            <person name="Lenchi N."/>
        </authorList>
    </citation>
    <scope>NUCLEOTIDE SEQUENCE [LARGE SCALE GENOMIC DNA]</scope>
    <source>
        <strain evidence="10 11">DSM 12512</strain>
    </source>
</reference>
<evidence type="ECO:0000313" key="11">
    <source>
        <dbReference type="Proteomes" id="UP000436027"/>
    </source>
</evidence>
<dbReference type="GO" id="GO:0005886">
    <property type="term" value="C:plasma membrane"/>
    <property type="evidence" value="ECO:0007669"/>
    <property type="project" value="UniProtKB-SubCell"/>
</dbReference>
<evidence type="ECO:0000256" key="2">
    <source>
        <dbReference type="ARBA" id="ARBA00022475"/>
    </source>
</evidence>
<evidence type="ECO:0000256" key="1">
    <source>
        <dbReference type="ARBA" id="ARBA00004651"/>
    </source>
</evidence>
<dbReference type="PANTHER" id="PTHR30572">
    <property type="entry name" value="MEMBRANE COMPONENT OF TRANSPORTER-RELATED"/>
    <property type="match status" value="1"/>
</dbReference>
<protein>
    <submittedName>
        <fullName evidence="10">ABC transporter permease</fullName>
    </submittedName>
</protein>
<keyword evidence="4 7" id="KW-1133">Transmembrane helix</keyword>
<gene>
    <name evidence="10" type="ORF">F6W70_13575</name>
</gene>
<dbReference type="Pfam" id="PF12704">
    <property type="entry name" value="MacB_PCD"/>
    <property type="match status" value="1"/>
</dbReference>
<dbReference type="EMBL" id="WAAQ01000002">
    <property type="protein sequence ID" value="KAB1883625.1"/>
    <property type="molecule type" value="Genomic_DNA"/>
</dbReference>
<comment type="similarity">
    <text evidence="6">Belongs to the ABC-4 integral membrane protein family.</text>
</comment>
<feature type="transmembrane region" description="Helical" evidence="7">
    <location>
        <begin position="324"/>
        <end position="347"/>
    </location>
</feature>
<comment type="subcellular location">
    <subcellularLocation>
        <location evidence="1">Cell membrane</location>
        <topology evidence="1">Multi-pass membrane protein</topology>
    </subcellularLocation>
</comment>
<dbReference type="AlphaFoldDB" id="A0AAD3X178"/>
<evidence type="ECO:0000259" key="9">
    <source>
        <dbReference type="Pfam" id="PF12704"/>
    </source>
</evidence>
<dbReference type="Proteomes" id="UP000436027">
    <property type="component" value="Unassembled WGS sequence"/>
</dbReference>
<dbReference type="GO" id="GO:0022857">
    <property type="term" value="F:transmembrane transporter activity"/>
    <property type="evidence" value="ECO:0007669"/>
    <property type="project" value="TreeGrafter"/>
</dbReference>
<evidence type="ECO:0000259" key="8">
    <source>
        <dbReference type="Pfam" id="PF02687"/>
    </source>
</evidence>